<keyword evidence="3" id="KW-1185">Reference proteome</keyword>
<evidence type="ECO:0000313" key="2">
    <source>
        <dbReference type="EMBL" id="NEG89774.1"/>
    </source>
</evidence>
<name>A0A6N9Z5Z1_9BIFI</name>
<proteinExistence type="predicted"/>
<keyword evidence="1" id="KW-1133">Transmembrane helix</keyword>
<dbReference type="AlphaFoldDB" id="A0A6N9Z5Z1"/>
<reference evidence="2 3" key="1">
    <citation type="submission" date="2019-10" db="EMBL/GenBank/DDBJ databases">
        <title>Bifidobacterium from non-human primates.</title>
        <authorList>
            <person name="Modesto M."/>
        </authorList>
    </citation>
    <scope>NUCLEOTIDE SEQUENCE [LARGE SCALE GENOMIC DNA]</scope>
    <source>
        <strain evidence="2 3">TRE17</strain>
    </source>
</reference>
<keyword evidence="1" id="KW-0812">Transmembrane</keyword>
<evidence type="ECO:0000313" key="3">
    <source>
        <dbReference type="Proteomes" id="UP000469194"/>
    </source>
</evidence>
<dbReference type="EMBL" id="WHZW01000013">
    <property type="protein sequence ID" value="NEG89774.1"/>
    <property type="molecule type" value="Genomic_DNA"/>
</dbReference>
<accession>A0A6N9Z5Z1</accession>
<keyword evidence="1" id="KW-0472">Membrane</keyword>
<gene>
    <name evidence="2" type="ORF">GFD25_07230</name>
</gene>
<sequence length="156" mass="16474">MTTEDKKELAVAAEGAQKKNIKVIIIAAIVAVVVVVAAVVIGVNVFGGPDVATLKADCATASDELRVTQNDYNNLVNGDAATASAYTKDDVSDTSTLDKLNDELAAETPELASCNVDADSEYETAIENIKKNTAWYQEHTKSLQAAVDAVNDSLKK</sequence>
<feature type="transmembrane region" description="Helical" evidence="1">
    <location>
        <begin position="21"/>
        <end position="46"/>
    </location>
</feature>
<evidence type="ECO:0000256" key="1">
    <source>
        <dbReference type="SAM" id="Phobius"/>
    </source>
</evidence>
<comment type="caution">
    <text evidence="2">The sequence shown here is derived from an EMBL/GenBank/DDBJ whole genome shotgun (WGS) entry which is preliminary data.</text>
</comment>
<protein>
    <recommendedName>
        <fullName evidence="4">Colicin transporter</fullName>
    </recommendedName>
</protein>
<evidence type="ECO:0008006" key="4">
    <source>
        <dbReference type="Google" id="ProtNLM"/>
    </source>
</evidence>
<organism evidence="2 3">
    <name type="scientific">Bifidobacterium aerophilum</name>
    <dbReference type="NCBI Taxonomy" id="1798155"/>
    <lineage>
        <taxon>Bacteria</taxon>
        <taxon>Bacillati</taxon>
        <taxon>Actinomycetota</taxon>
        <taxon>Actinomycetes</taxon>
        <taxon>Bifidobacteriales</taxon>
        <taxon>Bifidobacteriaceae</taxon>
        <taxon>Bifidobacterium</taxon>
    </lineage>
</organism>
<dbReference type="Proteomes" id="UP000469194">
    <property type="component" value="Unassembled WGS sequence"/>
</dbReference>
<dbReference type="RefSeq" id="WP_163231373.1">
    <property type="nucleotide sequence ID" value="NZ_WHZW01000013.1"/>
</dbReference>